<dbReference type="PANTHER" id="PTHR31344:SF0">
    <property type="entry name" value="NUCLEAR PORE COMPLEX PROTEIN NUP205"/>
    <property type="match status" value="1"/>
</dbReference>
<comment type="subcellular location">
    <subcellularLocation>
        <location evidence="1">Nucleus</location>
    </subcellularLocation>
</comment>
<evidence type="ECO:0000313" key="7">
    <source>
        <dbReference type="RefSeq" id="XP_013384593.1"/>
    </source>
</evidence>
<dbReference type="Proteomes" id="UP000085678">
    <property type="component" value="Unplaced"/>
</dbReference>
<dbReference type="PANTHER" id="PTHR31344">
    <property type="entry name" value="NUCLEAR PORE COMPLEX PROTEIN NUP205"/>
    <property type="match status" value="1"/>
</dbReference>
<sequence length="2039" mass="229472">MDFKKYILPYPRNMANSMALNSGASVWVPYKELYTLVHTAITRKQSDAIHDLEVALRRHKPNFINLLQSSAKDSAQRETVKKATTEGITIQGQQGTQTLSQQFIDEAIILSDLFNLNEYAAVELLMAGENQLPNFPGLTRGLVAVILYYDGRRNMVSCLRTLIQARTGRTWTLDLPTDLENLVMKFTDQIMEEGLTNKILSLITEMDITKEMDKLQRERALGNAKHKKQVTDLYKETQLLLAECLYCWAGQAPLPKQDTSQLLDHLKRDNRTNPDGTIDSVTMALLMALLYCIDVSVLDRENSEDVSSELPVFTDDTYVTTLHQDIMSDQAWENPGLKAVVQFAWAQTLRKLSQQTNGQAWSECCENDEYVVDMAVDNNVFFFLCDSVIGSANFHSEEFYLRRIHGLVTDFIIQMPLKVKELRNRGDETARIIMAHVLEGVEPPSGIKRDFEHLMRLIADLYVKDPLNLELALEYWCPPEPVQTGASFSSVYHYRPPQRQISLFKFVRLAGDLLPASLYIPYINMLTGLANGPQCAHHCFNLLKSNAMGGGHASTVSWDHFFLSLNQYYSSLRQEVVTSVETSHIPKPIPRNITQQELEGLIAVLQLTRQVADQDESSRVSLVENPQWLPVVIMFGLVGCAIPPTLKAELLLTLSAFGKTAEIAASLWQSLEVSQILPTHGQPGGLKVELDEVESRNEEFPMVRAFLDLLGTLTDIPVPAGLGAGYRAPGFEPYLEFVRDDVFHKFTTRAYRNAGEKWDVSAATLEVLYKLLKDHEVRADHFLDHHVEVQGGGTVPAAKPPGHSLLVHMLNDGAFLRMILYITDEANRLLGMYTPFPGKESLERTALLCLKMMESTLEKQSQFFDVLRDSGTSLIVSPLDKLLMGINPRSGVADHLVNVTKFVTYKNFLPEHSLSAVKILCWVCQSALVQPELVGMFTAQQSVSRDLLHGFVECLDSDDIEEKDEGQEEQDGDLSSSQIRNAIRQNILRLLVNALDQPAPNITHFLLGFDLRKQVAKSNLQDPGVLDSPRTCLHSVLDFLDKGVGSRQGPACVQEAPYLAVLAYQLIYCLCANRETSSPTMRYLRTSKDFLYRHVQHLPFKVDTQGQLGADMLVLGQLSWLLKSVALELKMTSANRQRSNTQRLLNLLLDDTPAVTGLRTDVGYDTDYSQYELDRSGLNTTEWGQNQTYVGSQTRRKILQILDVVDFSQLFPIPLQFEYFDPSVIEQVINSCEQKNDQGLMYCNVKMLHQILIAEVNNNLQGPAAAGQRPLVLQEVEAVLAHIVQRNAVRECLHSKRSAFEAWRQVVEVILTACPEDLLQGEARQTVLFELLQDLFLKISDEDAFQELTNPVAAVILTLLANLRHCFLSDQSDMAQLENLSHYVTMLDGSQAAPPVPQGGSTFTQQGGARTLFASSLQAVLKGLVEHILRTSSGSQRVRSNLYGALLYYLQIAQKPKPLATLETVTKQKGVGSSLASRDSEYEKLTKENLHTILSYGENFMEIICRDACDGHDVGRMLSLACIDAVVAIDRQQAWLSYMSSKGYVLHIVESMVENDEVLQSMLSPNPEPLRALYIYESKMGLLTRLAESATGAQTLLQCGIMSRLAECNFFDLRPEMEGPPRFHQEQSFIPSILMRYRQLLLPALKLCLAVMTSLGIENKKAANQVLQFVIAHADVFNTILRDKQSELNLAALEELSLTSAVISRAAAEGDLETDFIQGDTTFIEFRGHLSRIQRQLIALLPKYCLTESLQRQIRSLEPQAMEDGRDMKSEVQVHLQEIAANIVAFCRAIISKSGSAPPYIQVLFAPNLIEATARDTMEDLHTSVMSTSRPPNLGLIVYQLRQCANSFMSVWDTHKQYMRKLANVLDLGAEELKELSVGMSSERISTQQRQQLARKKLMQLLNYKAQELQHYSYTIENCLFILWRHLEYYLVHCVPADQGQTLFQLHAKKHAMRRLQENSVAGEDQVEDSSLDTSRHSGVSQEDLQHLRANAGACINETLFRKLQEIEQCYAKSRTRYGFIEALIRRLKRLLKLHTSSE</sequence>
<evidence type="ECO:0000256" key="1">
    <source>
        <dbReference type="ARBA" id="ARBA00004123"/>
    </source>
</evidence>
<evidence type="ECO:0000256" key="4">
    <source>
        <dbReference type="ARBA" id="ARBA00023242"/>
    </source>
</evidence>
<keyword evidence="6" id="KW-1185">Reference proteome</keyword>
<dbReference type="InParanoid" id="A0A1S3HEV2"/>
<keyword evidence="3" id="KW-0813">Transport</keyword>
<organism evidence="6 7">
    <name type="scientific">Lingula anatina</name>
    <name type="common">Brachiopod</name>
    <name type="synonym">Lingula unguis</name>
    <dbReference type="NCBI Taxonomy" id="7574"/>
    <lineage>
        <taxon>Eukaryota</taxon>
        <taxon>Metazoa</taxon>
        <taxon>Spiralia</taxon>
        <taxon>Lophotrochozoa</taxon>
        <taxon>Brachiopoda</taxon>
        <taxon>Linguliformea</taxon>
        <taxon>Lingulata</taxon>
        <taxon>Lingulida</taxon>
        <taxon>Linguloidea</taxon>
        <taxon>Lingulidae</taxon>
        <taxon>Lingula</taxon>
    </lineage>
</organism>
<dbReference type="GO" id="GO:0006999">
    <property type="term" value="P:nuclear pore organization"/>
    <property type="evidence" value="ECO:0007669"/>
    <property type="project" value="TreeGrafter"/>
</dbReference>
<evidence type="ECO:0000256" key="5">
    <source>
        <dbReference type="SAM" id="MobiDB-lite"/>
    </source>
</evidence>
<keyword evidence="4" id="KW-0539">Nucleus</keyword>
<feature type="region of interest" description="Disordered" evidence="5">
    <location>
        <begin position="1959"/>
        <end position="1978"/>
    </location>
</feature>
<dbReference type="GO" id="GO:0044611">
    <property type="term" value="C:nuclear pore inner ring"/>
    <property type="evidence" value="ECO:0007669"/>
    <property type="project" value="TreeGrafter"/>
</dbReference>
<protein>
    <submittedName>
        <fullName evidence="7">Nuclear pore complex protein Nup205</fullName>
    </submittedName>
</protein>
<dbReference type="GeneID" id="106154690"/>
<evidence type="ECO:0000256" key="2">
    <source>
        <dbReference type="ARBA" id="ARBA00005892"/>
    </source>
</evidence>
<gene>
    <name evidence="7" type="primary">LOC106154690</name>
</gene>
<dbReference type="Pfam" id="PF11894">
    <property type="entry name" value="Nup192"/>
    <property type="match status" value="1"/>
</dbReference>
<dbReference type="InterPro" id="IPR021827">
    <property type="entry name" value="Nup186/Nup192/Nup205"/>
</dbReference>
<comment type="similarity">
    <text evidence="2">Belongs to the NUP186/NUP192/NUP205 family.</text>
</comment>
<dbReference type="RefSeq" id="XP_013384593.1">
    <property type="nucleotide sequence ID" value="XM_013529139.2"/>
</dbReference>
<accession>A0A1S3HEV2</accession>
<name>A0A1S3HEV2_LINAN</name>
<dbReference type="KEGG" id="lak:106154690"/>
<evidence type="ECO:0000313" key="6">
    <source>
        <dbReference type="Proteomes" id="UP000085678"/>
    </source>
</evidence>
<proteinExistence type="inferred from homology"/>
<dbReference type="FunCoup" id="A0A1S3HEV2">
    <property type="interactions" value="2302"/>
</dbReference>
<dbReference type="GO" id="GO:0017056">
    <property type="term" value="F:structural constituent of nuclear pore"/>
    <property type="evidence" value="ECO:0007669"/>
    <property type="project" value="TreeGrafter"/>
</dbReference>
<dbReference type="OrthoDB" id="2019644at2759"/>
<reference evidence="7" key="1">
    <citation type="submission" date="2025-08" db="UniProtKB">
        <authorList>
            <consortium name="RefSeq"/>
        </authorList>
    </citation>
    <scope>IDENTIFICATION</scope>
    <source>
        <tissue evidence="7">Gonads</tissue>
    </source>
</reference>
<dbReference type="STRING" id="7574.A0A1S3HEV2"/>
<evidence type="ECO:0000256" key="3">
    <source>
        <dbReference type="ARBA" id="ARBA00022448"/>
    </source>
</evidence>